<proteinExistence type="predicted"/>
<reference evidence="2" key="1">
    <citation type="submission" date="2023-08" db="EMBL/GenBank/DDBJ databases">
        <authorList>
            <person name="Audoor S."/>
            <person name="Bilcke G."/>
        </authorList>
    </citation>
    <scope>NUCLEOTIDE SEQUENCE</scope>
</reference>
<evidence type="ECO:0000256" key="1">
    <source>
        <dbReference type="SAM" id="MobiDB-lite"/>
    </source>
</evidence>
<keyword evidence="3" id="KW-1185">Reference proteome</keyword>
<name>A0AAD2CLR1_9STRA</name>
<sequence length="172" mass="19153">MPTNFRKGSHVKGKKQPDLYDGSPMSRFSGTEIESNLDHFHPFGCPVYVLQAALQAQRSHNKWSDRSRVGIFLCHSPEHATSVPLVLNIQSGNVSPQFHCIYDDEFATCKRNAKFKSLWQVKAKLMPNPIQNSLQRIDAPTTMETPPLDAQDKSSGNDRADSSGNDRAVSTP</sequence>
<feature type="region of interest" description="Disordered" evidence="1">
    <location>
        <begin position="1"/>
        <end position="25"/>
    </location>
</feature>
<feature type="compositionally biased region" description="Basic and acidic residues" evidence="1">
    <location>
        <begin position="150"/>
        <end position="161"/>
    </location>
</feature>
<protein>
    <submittedName>
        <fullName evidence="2">Uncharacterized protein</fullName>
    </submittedName>
</protein>
<feature type="compositionally biased region" description="Polar residues" evidence="1">
    <location>
        <begin position="162"/>
        <end position="172"/>
    </location>
</feature>
<dbReference type="EMBL" id="CAKOGP040000742">
    <property type="protein sequence ID" value="CAJ1938610.1"/>
    <property type="molecule type" value="Genomic_DNA"/>
</dbReference>
<dbReference type="Proteomes" id="UP001295423">
    <property type="component" value="Unassembled WGS sequence"/>
</dbReference>
<gene>
    <name evidence="2" type="ORF">CYCCA115_LOCUS6201</name>
</gene>
<organism evidence="2 3">
    <name type="scientific">Cylindrotheca closterium</name>
    <dbReference type="NCBI Taxonomy" id="2856"/>
    <lineage>
        <taxon>Eukaryota</taxon>
        <taxon>Sar</taxon>
        <taxon>Stramenopiles</taxon>
        <taxon>Ochrophyta</taxon>
        <taxon>Bacillariophyta</taxon>
        <taxon>Bacillariophyceae</taxon>
        <taxon>Bacillariophycidae</taxon>
        <taxon>Bacillariales</taxon>
        <taxon>Bacillariaceae</taxon>
        <taxon>Cylindrotheca</taxon>
    </lineage>
</organism>
<evidence type="ECO:0000313" key="2">
    <source>
        <dbReference type="EMBL" id="CAJ1938610.1"/>
    </source>
</evidence>
<accession>A0AAD2CLR1</accession>
<evidence type="ECO:0000313" key="3">
    <source>
        <dbReference type="Proteomes" id="UP001295423"/>
    </source>
</evidence>
<comment type="caution">
    <text evidence="2">The sequence shown here is derived from an EMBL/GenBank/DDBJ whole genome shotgun (WGS) entry which is preliminary data.</text>
</comment>
<feature type="region of interest" description="Disordered" evidence="1">
    <location>
        <begin position="132"/>
        <end position="172"/>
    </location>
</feature>
<dbReference type="AlphaFoldDB" id="A0AAD2CLR1"/>